<sequence length="54" mass="6123">MQKSNSERTTCRTLKQLSYSSRRPHRVPLLSPNEVASECICTYSAISICTVTQF</sequence>
<protein>
    <submittedName>
        <fullName evidence="1">Uncharacterized protein</fullName>
    </submittedName>
</protein>
<proteinExistence type="predicted"/>
<reference evidence="1" key="2">
    <citation type="journal article" date="2015" name="Fish Shellfish Immunol.">
        <title>Early steps in the European eel (Anguilla anguilla)-Vibrio vulnificus interaction in the gills: Role of the RtxA13 toxin.</title>
        <authorList>
            <person name="Callol A."/>
            <person name="Pajuelo D."/>
            <person name="Ebbesson L."/>
            <person name="Teles M."/>
            <person name="MacKenzie S."/>
            <person name="Amaro C."/>
        </authorList>
    </citation>
    <scope>NUCLEOTIDE SEQUENCE</scope>
</reference>
<accession>A0A0E9T0E0</accession>
<reference evidence="1" key="1">
    <citation type="submission" date="2014-11" db="EMBL/GenBank/DDBJ databases">
        <authorList>
            <person name="Amaro Gonzalez C."/>
        </authorList>
    </citation>
    <scope>NUCLEOTIDE SEQUENCE</scope>
</reference>
<dbReference type="AlphaFoldDB" id="A0A0E9T0E0"/>
<organism evidence="1">
    <name type="scientific">Anguilla anguilla</name>
    <name type="common">European freshwater eel</name>
    <name type="synonym">Muraena anguilla</name>
    <dbReference type="NCBI Taxonomy" id="7936"/>
    <lineage>
        <taxon>Eukaryota</taxon>
        <taxon>Metazoa</taxon>
        <taxon>Chordata</taxon>
        <taxon>Craniata</taxon>
        <taxon>Vertebrata</taxon>
        <taxon>Euteleostomi</taxon>
        <taxon>Actinopterygii</taxon>
        <taxon>Neopterygii</taxon>
        <taxon>Teleostei</taxon>
        <taxon>Anguilliformes</taxon>
        <taxon>Anguillidae</taxon>
        <taxon>Anguilla</taxon>
    </lineage>
</organism>
<name>A0A0E9T0E0_ANGAN</name>
<dbReference type="EMBL" id="GBXM01061615">
    <property type="protein sequence ID" value="JAH46962.1"/>
    <property type="molecule type" value="Transcribed_RNA"/>
</dbReference>
<evidence type="ECO:0000313" key="1">
    <source>
        <dbReference type="EMBL" id="JAH46962.1"/>
    </source>
</evidence>